<dbReference type="InterPro" id="IPR011990">
    <property type="entry name" value="TPR-like_helical_dom_sf"/>
</dbReference>
<dbReference type="Proteomes" id="UP000283530">
    <property type="component" value="Unassembled WGS sequence"/>
</dbReference>
<accession>A0A443PD13</accession>
<dbReference type="FunFam" id="1.25.40.10:FF:000366">
    <property type="entry name" value="Pentatricopeptide (PPR) repeat-containing protein"/>
    <property type="match status" value="1"/>
</dbReference>
<dbReference type="FunFam" id="1.25.40.10:FF:000442">
    <property type="entry name" value="Pentatricopeptide repeat-containing protein At3g49710"/>
    <property type="match status" value="1"/>
</dbReference>
<dbReference type="FunFam" id="1.25.40.10:FF:000031">
    <property type="entry name" value="Pentatricopeptide repeat-containing protein mitochondrial"/>
    <property type="match status" value="1"/>
</dbReference>
<dbReference type="InterPro" id="IPR046848">
    <property type="entry name" value="E_motif"/>
</dbReference>
<dbReference type="Gene3D" id="1.25.40.10">
    <property type="entry name" value="Tetratricopeptide repeat domain"/>
    <property type="match status" value="4"/>
</dbReference>
<dbReference type="PANTHER" id="PTHR47926">
    <property type="entry name" value="PENTATRICOPEPTIDE REPEAT-CONTAINING PROTEIN"/>
    <property type="match status" value="1"/>
</dbReference>
<dbReference type="EMBL" id="QPKB01000007">
    <property type="protein sequence ID" value="RWR88631.1"/>
    <property type="molecule type" value="Genomic_DNA"/>
</dbReference>
<gene>
    <name evidence="5" type="ORF">CKAN_01765800</name>
</gene>
<evidence type="ECO:0000256" key="1">
    <source>
        <dbReference type="ARBA" id="ARBA00022737"/>
    </source>
</evidence>
<comment type="similarity">
    <text evidence="2">Belongs to the PPR family. PCMP-E subfamily.</text>
</comment>
<dbReference type="GO" id="GO:0008270">
    <property type="term" value="F:zinc ion binding"/>
    <property type="evidence" value="ECO:0007669"/>
    <property type="project" value="InterPro"/>
</dbReference>
<dbReference type="NCBIfam" id="TIGR00756">
    <property type="entry name" value="PPR"/>
    <property type="match status" value="6"/>
</dbReference>
<dbReference type="Pfam" id="PF20431">
    <property type="entry name" value="E_motif"/>
    <property type="match status" value="1"/>
</dbReference>
<dbReference type="GO" id="GO:0009451">
    <property type="term" value="P:RNA modification"/>
    <property type="evidence" value="ECO:0007669"/>
    <property type="project" value="InterPro"/>
</dbReference>
<dbReference type="Pfam" id="PF13041">
    <property type="entry name" value="PPR_2"/>
    <property type="match status" value="3"/>
</dbReference>
<feature type="repeat" description="PPR" evidence="3">
    <location>
        <begin position="448"/>
        <end position="482"/>
    </location>
</feature>
<proteinExistence type="inferred from homology"/>
<dbReference type="InterPro" id="IPR002885">
    <property type="entry name" value="PPR_rpt"/>
</dbReference>
<dbReference type="AlphaFoldDB" id="A0A443PD13"/>
<evidence type="ECO:0000313" key="5">
    <source>
        <dbReference type="EMBL" id="RWR88631.1"/>
    </source>
</evidence>
<dbReference type="FunFam" id="1.25.40.10:FF:000205">
    <property type="entry name" value="Pentatricopeptide repeat-containing protein, mitochondrial"/>
    <property type="match status" value="1"/>
</dbReference>
<dbReference type="Pfam" id="PF01535">
    <property type="entry name" value="PPR"/>
    <property type="match status" value="3"/>
</dbReference>
<keyword evidence="1" id="KW-0677">Repeat</keyword>
<feature type="repeat" description="PPR" evidence="3">
    <location>
        <begin position="311"/>
        <end position="345"/>
    </location>
</feature>
<protein>
    <submittedName>
        <fullName evidence="5">Pentatricopeptide repeat</fullName>
    </submittedName>
</protein>
<keyword evidence="6" id="KW-1185">Reference proteome</keyword>
<name>A0A443PD13_9MAGN</name>
<dbReference type="GO" id="GO:0005739">
    <property type="term" value="C:mitochondrion"/>
    <property type="evidence" value="ECO:0007669"/>
    <property type="project" value="UniProtKB-ARBA"/>
</dbReference>
<dbReference type="OrthoDB" id="185373at2759"/>
<evidence type="ECO:0000259" key="4">
    <source>
        <dbReference type="Pfam" id="PF14432"/>
    </source>
</evidence>
<evidence type="ECO:0000313" key="6">
    <source>
        <dbReference type="Proteomes" id="UP000283530"/>
    </source>
</evidence>
<evidence type="ECO:0000256" key="3">
    <source>
        <dbReference type="PROSITE-ProRule" id="PRU00708"/>
    </source>
</evidence>
<feature type="repeat" description="PPR" evidence="3">
    <location>
        <begin position="179"/>
        <end position="209"/>
    </location>
</feature>
<organism evidence="5 6">
    <name type="scientific">Cinnamomum micranthum f. kanehirae</name>
    <dbReference type="NCBI Taxonomy" id="337451"/>
    <lineage>
        <taxon>Eukaryota</taxon>
        <taxon>Viridiplantae</taxon>
        <taxon>Streptophyta</taxon>
        <taxon>Embryophyta</taxon>
        <taxon>Tracheophyta</taxon>
        <taxon>Spermatophyta</taxon>
        <taxon>Magnoliopsida</taxon>
        <taxon>Magnoliidae</taxon>
        <taxon>Laurales</taxon>
        <taxon>Lauraceae</taxon>
        <taxon>Cinnamomum</taxon>
    </lineage>
</organism>
<dbReference type="Pfam" id="PF14432">
    <property type="entry name" value="DYW_deaminase"/>
    <property type="match status" value="1"/>
</dbReference>
<sequence length="695" mass="78745">MGSHFFLPKPSNLSFYNALLQECLESSDLQTGKMLHTNILKSGFLSQIFLTNRLIQLYFKREDSHDARKLFDEMPQRDSFTWNIMIAGYVRSKDIIEARKIFYGNVWRNDISWNTIIRGYVQEGEGSIALHLFNQMIIQGLKPTHFAVSSVLRACAGLSWLKTGKLLHGLSYRFGLEGNVVVCTSLIDMYCKCRELTNACHIFNRMPERNIVSWNAILSGYSQNSLGEDCFRMFIEMLEFGLKPDHITFAVLLSSTAALANLVQGKQLHGFIAKSQFGSDVYVETALIDVYAKCGSVDNARQVFNSMTKQNTVSWSSMVIAYAQNGYGKEAISLFEEMLNSGFKPDAITFVGVLMACSHSGLVDEGCSYFDIMQRVHGIEPDKTHYTSLVDLFGRAGYLKEAVELINRMPVKPDAAIWGALLGACRVHRDPELGQLAASKVFELEPQNASAHMLLCHIYSECGNWDDAAKLRAKMKNLGIKKDPGYSWIEVDNVVHRFVADDDSHPRIDEINIALKKLIEQIEHIGYVFYPSSPFNHKIEEGRESYHSEKLAIAFGLISTPTEKTIRIMKNLRVCGDCHNTIKFISQLSGREIIVRDHQRLPVLKKNLQHIQVAATLFCQCLMLLIRDKDHSMILFRSSSAPINNVETDFKCLNYMDLPLQKELLPVVPQMKHSYQQPHVEAQFGLLYSGRMQLS</sequence>
<reference evidence="5 6" key="1">
    <citation type="journal article" date="2019" name="Nat. Plants">
        <title>Stout camphor tree genome fills gaps in understanding of flowering plant genome evolution.</title>
        <authorList>
            <person name="Chaw S.M."/>
            <person name="Liu Y.C."/>
            <person name="Wu Y.W."/>
            <person name="Wang H.Y."/>
            <person name="Lin C.I."/>
            <person name="Wu C.S."/>
            <person name="Ke H.M."/>
            <person name="Chang L.Y."/>
            <person name="Hsu C.Y."/>
            <person name="Yang H.T."/>
            <person name="Sudianto E."/>
            <person name="Hsu M.H."/>
            <person name="Wu K.P."/>
            <person name="Wang L.N."/>
            <person name="Leebens-Mack J.H."/>
            <person name="Tsai I.J."/>
        </authorList>
    </citation>
    <scope>NUCLEOTIDE SEQUENCE [LARGE SCALE GENOMIC DNA]</scope>
    <source>
        <strain evidence="6">cv. Chaw 1501</strain>
        <tissue evidence="5">Young leaves</tissue>
    </source>
</reference>
<feature type="repeat" description="PPR" evidence="3">
    <location>
        <begin position="382"/>
        <end position="412"/>
    </location>
</feature>
<dbReference type="InterPro" id="IPR046960">
    <property type="entry name" value="PPR_At4g14850-like_plant"/>
</dbReference>
<feature type="repeat" description="PPR" evidence="3">
    <location>
        <begin position="109"/>
        <end position="143"/>
    </location>
</feature>
<dbReference type="SUPFAM" id="SSF48452">
    <property type="entry name" value="TPR-like"/>
    <property type="match status" value="1"/>
</dbReference>
<dbReference type="PROSITE" id="PS51375">
    <property type="entry name" value="PPR"/>
    <property type="match status" value="7"/>
</dbReference>
<feature type="repeat" description="PPR" evidence="3">
    <location>
        <begin position="210"/>
        <end position="244"/>
    </location>
</feature>
<dbReference type="Pfam" id="PF12854">
    <property type="entry name" value="PPR_1"/>
    <property type="match status" value="1"/>
</dbReference>
<feature type="repeat" description="PPR" evidence="3">
    <location>
        <begin position="280"/>
        <end position="310"/>
    </location>
</feature>
<dbReference type="GO" id="GO:0003723">
    <property type="term" value="F:RNA binding"/>
    <property type="evidence" value="ECO:0007669"/>
    <property type="project" value="InterPro"/>
</dbReference>
<comment type="caution">
    <text evidence="5">The sequence shown here is derived from an EMBL/GenBank/DDBJ whole genome shotgun (WGS) entry which is preliminary data.</text>
</comment>
<feature type="domain" description="DYW" evidence="4">
    <location>
        <begin position="546"/>
        <end position="602"/>
    </location>
</feature>
<dbReference type="STRING" id="337451.A0A443PD13"/>
<dbReference type="InterPro" id="IPR032867">
    <property type="entry name" value="DYW_dom"/>
</dbReference>
<evidence type="ECO:0000256" key="2">
    <source>
        <dbReference type="ARBA" id="ARBA00061659"/>
    </source>
</evidence>